<proteinExistence type="predicted"/>
<dbReference type="AlphaFoldDB" id="A0A930L149"/>
<feature type="compositionally biased region" description="Basic residues" evidence="1">
    <location>
        <begin position="349"/>
        <end position="360"/>
    </location>
</feature>
<sequence length="554" mass="60183">MPHFTVPTGTKSTPGNEAEATLSSIIAEHTAPTGGTLQHPQTAGPLAFTDHTVAHYPWLFINHSLPYKRTPETSWVRTNGDISVLFTAPQKFDAHGDLEHGMIPYGRIGREVLMWLVSSALEANSRTIEISRTWRGFLRDLDIPYSGPNRAMVQNQLRAILDLSITIHHPGTLAGRNFSTEKFMIGSGEKFTFDKDGLLDDAYRSVVVLSQEFFDRISADASPVEGSMKILIENWREITRKYPRSPMVGDAFLWLAGRMPRLRGEGAYLPWSALASQFGAATAERDFRKSFRNALRTAAGEYFAPLGPKFDVHTYINEYGVAHYATGGGLHFTPISPEHQKLLGWGARRAKKTSPNSAKKHATDHQETPAPDPITAPIQVETPATVQATQPEIVTVTADQGVDFTALREELTSNGLNLTTVPDDTLRAAVATVFSRSKSISDPQALAAHSLTKEPTLLGLGAPAPTRTIATAPVPLVTLPKGTCPEHSMDITGKVCSGCAAELKAPDTTAAEAQACWDAVSTRLKSLTEAGFDTTGEMSRYRDLAIARGVTLSI</sequence>
<accession>A0A930L149</accession>
<evidence type="ECO:0000313" key="3">
    <source>
        <dbReference type="Proteomes" id="UP000770330"/>
    </source>
</evidence>
<name>A0A930L149_9MICC</name>
<protein>
    <submittedName>
        <fullName evidence="2">Uncharacterized protein</fullName>
    </submittedName>
</protein>
<dbReference type="RefSeq" id="WP_303945603.1">
    <property type="nucleotide sequence ID" value="NZ_JABZXO010000031.1"/>
</dbReference>
<organism evidence="2 3">
    <name type="scientific">Rothia mucilaginosa</name>
    <dbReference type="NCBI Taxonomy" id="43675"/>
    <lineage>
        <taxon>Bacteria</taxon>
        <taxon>Bacillati</taxon>
        <taxon>Actinomycetota</taxon>
        <taxon>Actinomycetes</taxon>
        <taxon>Micrococcales</taxon>
        <taxon>Micrococcaceae</taxon>
        <taxon>Rothia</taxon>
    </lineage>
</organism>
<feature type="region of interest" description="Disordered" evidence="1">
    <location>
        <begin position="349"/>
        <end position="372"/>
    </location>
</feature>
<gene>
    <name evidence="2" type="ORF">HXO61_08890</name>
</gene>
<evidence type="ECO:0000256" key="1">
    <source>
        <dbReference type="SAM" id="MobiDB-lite"/>
    </source>
</evidence>
<dbReference type="Proteomes" id="UP000770330">
    <property type="component" value="Unassembled WGS sequence"/>
</dbReference>
<reference evidence="2" key="1">
    <citation type="submission" date="2020-04" db="EMBL/GenBank/DDBJ databases">
        <title>Deep metagenomics examines the oral microbiome during advanced dental caries in children, revealing novel taxa and co-occurrences with host molecules.</title>
        <authorList>
            <person name="Baker J.L."/>
            <person name="Morton J.T."/>
            <person name="Dinis M."/>
            <person name="Alvarez R."/>
            <person name="Tran N.C."/>
            <person name="Knight R."/>
            <person name="Edlund A."/>
        </authorList>
    </citation>
    <scope>NUCLEOTIDE SEQUENCE</scope>
    <source>
        <strain evidence="2">JCVI_39_bin.18</strain>
    </source>
</reference>
<dbReference type="EMBL" id="JABZXO010000031">
    <property type="protein sequence ID" value="MBF1658024.1"/>
    <property type="molecule type" value="Genomic_DNA"/>
</dbReference>
<evidence type="ECO:0000313" key="2">
    <source>
        <dbReference type="EMBL" id="MBF1658024.1"/>
    </source>
</evidence>
<comment type="caution">
    <text evidence="2">The sequence shown here is derived from an EMBL/GenBank/DDBJ whole genome shotgun (WGS) entry which is preliminary data.</text>
</comment>